<dbReference type="InterPro" id="IPR005215">
    <property type="entry name" value="Trig_fac"/>
</dbReference>
<dbReference type="PIRSF" id="PIRSF003095">
    <property type="entry name" value="Trigger_factor"/>
    <property type="match status" value="1"/>
</dbReference>
<dbReference type="NCBIfam" id="TIGR00115">
    <property type="entry name" value="tig"/>
    <property type="match status" value="1"/>
</dbReference>
<keyword evidence="9" id="KW-0132">Cell division</keyword>
<evidence type="ECO:0000256" key="7">
    <source>
        <dbReference type="ARBA" id="ARBA00023235"/>
    </source>
</evidence>
<evidence type="ECO:0000256" key="2">
    <source>
        <dbReference type="ARBA" id="ARBA00005464"/>
    </source>
</evidence>
<dbReference type="Proteomes" id="UP000230729">
    <property type="component" value="Unassembled WGS sequence"/>
</dbReference>
<comment type="caution">
    <text evidence="15">The sequence shown here is derived from an EMBL/GenBank/DDBJ whole genome shotgun (WGS) entry which is preliminary data.</text>
</comment>
<comment type="subcellular location">
    <subcellularLocation>
        <location evidence="9">Cytoplasm</location>
    </subcellularLocation>
    <text evidence="9">About half TF is bound to the ribosome near the polypeptide exit tunnel while the other half is free in the cytoplasm.</text>
</comment>
<dbReference type="EMBL" id="PCSD01000066">
    <property type="protein sequence ID" value="PIP33726.1"/>
    <property type="molecule type" value="Genomic_DNA"/>
</dbReference>
<dbReference type="InterPro" id="IPR001179">
    <property type="entry name" value="PPIase_FKBP_dom"/>
</dbReference>
<dbReference type="GO" id="GO:0051083">
    <property type="term" value="P:'de novo' cotranslational protein folding"/>
    <property type="evidence" value="ECO:0007669"/>
    <property type="project" value="TreeGrafter"/>
</dbReference>
<gene>
    <name evidence="9 15" type="primary">tig</name>
    <name evidence="15" type="ORF">COX22_02815</name>
</gene>
<protein>
    <recommendedName>
        <fullName evidence="4 9">Trigger factor</fullName>
        <shortName evidence="9">TF</shortName>
        <ecNumber evidence="3 9">5.2.1.8</ecNumber>
    </recommendedName>
    <alternativeName>
        <fullName evidence="8 9">PPIase</fullName>
    </alternativeName>
</protein>
<accession>A0A2G9ZKM8</accession>
<dbReference type="InterPro" id="IPR046357">
    <property type="entry name" value="PPIase_dom_sf"/>
</dbReference>
<evidence type="ECO:0000256" key="1">
    <source>
        <dbReference type="ARBA" id="ARBA00000971"/>
    </source>
</evidence>
<evidence type="ECO:0000313" key="15">
    <source>
        <dbReference type="EMBL" id="PIP33726.1"/>
    </source>
</evidence>
<dbReference type="GO" id="GO:0051301">
    <property type="term" value="P:cell division"/>
    <property type="evidence" value="ECO:0007669"/>
    <property type="project" value="UniProtKB-KW"/>
</dbReference>
<keyword evidence="7 9" id="KW-0413">Isomerase</keyword>
<sequence length="499" mass="55595">MLLADKKQSPERDFYQSGKKMLAKPPGSGSGAANPDESLKILRPGSARFQAGFNEIIMEVEKKDLGKGQIELNISLGVEEFAPYLQSGAETLSREIKIEGFRPGKAPLAIVKQRAGEMAVLEAAARLAIDKTLWPAIKEQADGELADTPEISVTKLAPDNPLGYKAILTFLPEVKLGEYKNFGIKENQAEVAESEVLAFLERLADSRAKETLSLAAAKTGDKVIVDLEMFLDNVPLEGGQTKDTSVIIGQKFIVDGFDKQLLGLNKNETREFSLPYPADFHQKNLAGKLVQYRVRVKDIFRREKPAIDDEFAKTFNQKNLAELKENIKNNLQAEKNTAQRQAMEDEIIKQGVKNAHFGDLPELMIKNEGENLLRQVEEEINGQGGNFADYLAHLKKTREQFLLDLLPNAVERIKISLFLRAVGRAEKIEATEAEVQHQLEALKKYYQNAGLSQSDPERYKQMDSPAYRRHLGRLILDRKTIDKLRALNTAAAPAAQAGK</sequence>
<evidence type="ECO:0000259" key="13">
    <source>
        <dbReference type="Pfam" id="PF05697"/>
    </source>
</evidence>
<feature type="compositionally biased region" description="Basic and acidic residues" evidence="11">
    <location>
        <begin position="1"/>
        <end position="14"/>
    </location>
</feature>
<feature type="coiled-coil region" evidence="10">
    <location>
        <begin position="317"/>
        <end position="344"/>
    </location>
</feature>
<dbReference type="PANTHER" id="PTHR30560">
    <property type="entry name" value="TRIGGER FACTOR CHAPERONE AND PEPTIDYL-PROLYL CIS/TRANS ISOMERASE"/>
    <property type="match status" value="1"/>
</dbReference>
<comment type="function">
    <text evidence="9">Involved in protein export. Acts as a chaperone by maintaining the newly synthesized protein in an open conformation. Functions as a peptidyl-prolyl cis-trans isomerase.</text>
</comment>
<dbReference type="EC" id="5.2.1.8" evidence="3 9"/>
<evidence type="ECO:0000256" key="6">
    <source>
        <dbReference type="ARBA" id="ARBA00023186"/>
    </source>
</evidence>
<dbReference type="Gene3D" id="3.30.70.1050">
    <property type="entry name" value="Trigger factor ribosome-binding domain"/>
    <property type="match status" value="1"/>
</dbReference>
<dbReference type="GO" id="GO:0015031">
    <property type="term" value="P:protein transport"/>
    <property type="evidence" value="ECO:0007669"/>
    <property type="project" value="UniProtKB-UniRule"/>
</dbReference>
<keyword evidence="10" id="KW-0175">Coiled coil</keyword>
<evidence type="ECO:0000259" key="14">
    <source>
        <dbReference type="Pfam" id="PF05698"/>
    </source>
</evidence>
<dbReference type="PANTHER" id="PTHR30560:SF3">
    <property type="entry name" value="TRIGGER FACTOR-LIKE PROTEIN TIG, CHLOROPLASTIC"/>
    <property type="match status" value="1"/>
</dbReference>
<dbReference type="Pfam" id="PF05698">
    <property type="entry name" value="Trigger_C"/>
    <property type="match status" value="1"/>
</dbReference>
<dbReference type="Pfam" id="PF05697">
    <property type="entry name" value="Trigger_N"/>
    <property type="match status" value="1"/>
</dbReference>
<evidence type="ECO:0000259" key="12">
    <source>
        <dbReference type="Pfam" id="PF00254"/>
    </source>
</evidence>
<reference evidence="15 16" key="1">
    <citation type="submission" date="2017-09" db="EMBL/GenBank/DDBJ databases">
        <title>Depth-based differentiation of microbial function through sediment-hosted aquifers and enrichment of novel symbionts in the deep terrestrial subsurface.</title>
        <authorList>
            <person name="Probst A.J."/>
            <person name="Ladd B."/>
            <person name="Jarett J.K."/>
            <person name="Geller-Mcgrath D.E."/>
            <person name="Sieber C.M."/>
            <person name="Emerson J.B."/>
            <person name="Anantharaman K."/>
            <person name="Thomas B.C."/>
            <person name="Malmstrom R."/>
            <person name="Stieglmeier M."/>
            <person name="Klingl A."/>
            <person name="Woyke T."/>
            <person name="Ryan C.M."/>
            <person name="Banfield J.F."/>
        </authorList>
    </citation>
    <scope>NUCLEOTIDE SEQUENCE [LARGE SCALE GENOMIC DNA]</scope>
    <source>
        <strain evidence="15">CG23_combo_of_CG06-09_8_20_14_all_49_15</strain>
    </source>
</reference>
<evidence type="ECO:0000256" key="5">
    <source>
        <dbReference type="ARBA" id="ARBA00023110"/>
    </source>
</evidence>
<proteinExistence type="inferred from homology"/>
<dbReference type="GO" id="GO:0003755">
    <property type="term" value="F:peptidyl-prolyl cis-trans isomerase activity"/>
    <property type="evidence" value="ECO:0007669"/>
    <property type="project" value="UniProtKB-UniRule"/>
</dbReference>
<dbReference type="SUPFAM" id="SSF102735">
    <property type="entry name" value="Trigger factor ribosome-binding domain"/>
    <property type="match status" value="1"/>
</dbReference>
<dbReference type="GO" id="GO:0043022">
    <property type="term" value="F:ribosome binding"/>
    <property type="evidence" value="ECO:0007669"/>
    <property type="project" value="TreeGrafter"/>
</dbReference>
<name>A0A2G9ZKM8_9BACT</name>
<dbReference type="InterPro" id="IPR037041">
    <property type="entry name" value="Trigger_fac_C_sf"/>
</dbReference>
<evidence type="ECO:0000256" key="10">
    <source>
        <dbReference type="SAM" id="Coils"/>
    </source>
</evidence>
<dbReference type="InterPro" id="IPR008880">
    <property type="entry name" value="Trigger_fac_C"/>
</dbReference>
<feature type="domain" description="PPIase FKBP-type" evidence="12">
    <location>
        <begin position="217"/>
        <end position="288"/>
    </location>
</feature>
<dbReference type="GO" id="GO:0005737">
    <property type="term" value="C:cytoplasm"/>
    <property type="evidence" value="ECO:0007669"/>
    <property type="project" value="UniProtKB-SubCell"/>
</dbReference>
<dbReference type="Gene3D" id="3.10.50.40">
    <property type="match status" value="1"/>
</dbReference>
<comment type="similarity">
    <text evidence="2 9">Belongs to the FKBP-type PPIase family. Tig subfamily.</text>
</comment>
<dbReference type="SUPFAM" id="SSF109998">
    <property type="entry name" value="Triger factor/SurA peptide-binding domain-like"/>
    <property type="match status" value="1"/>
</dbReference>
<dbReference type="InterPro" id="IPR036611">
    <property type="entry name" value="Trigger_fac_ribosome-bd_sf"/>
</dbReference>
<dbReference type="GO" id="GO:0043335">
    <property type="term" value="P:protein unfolding"/>
    <property type="evidence" value="ECO:0007669"/>
    <property type="project" value="TreeGrafter"/>
</dbReference>
<dbReference type="GO" id="GO:0044183">
    <property type="term" value="F:protein folding chaperone"/>
    <property type="evidence" value="ECO:0007669"/>
    <property type="project" value="TreeGrafter"/>
</dbReference>
<keyword evidence="5 9" id="KW-0697">Rotamase</keyword>
<feature type="domain" description="Trigger factor ribosome-binding bacterial" evidence="13">
    <location>
        <begin position="58"/>
        <end position="203"/>
    </location>
</feature>
<dbReference type="InterPro" id="IPR027304">
    <property type="entry name" value="Trigger_fact/SurA_dom_sf"/>
</dbReference>
<keyword evidence="9" id="KW-0131">Cell cycle</keyword>
<dbReference type="Gene3D" id="1.10.3120.10">
    <property type="entry name" value="Trigger factor, C-terminal domain"/>
    <property type="match status" value="1"/>
</dbReference>
<evidence type="ECO:0000256" key="9">
    <source>
        <dbReference type="HAMAP-Rule" id="MF_00303"/>
    </source>
</evidence>
<feature type="domain" description="Trigger factor C-terminal" evidence="14">
    <location>
        <begin position="320"/>
        <end position="484"/>
    </location>
</feature>
<dbReference type="AlphaFoldDB" id="A0A2G9ZKM8"/>
<evidence type="ECO:0000256" key="3">
    <source>
        <dbReference type="ARBA" id="ARBA00013194"/>
    </source>
</evidence>
<comment type="catalytic activity">
    <reaction evidence="1 9">
        <text>[protein]-peptidylproline (omega=180) = [protein]-peptidylproline (omega=0)</text>
        <dbReference type="Rhea" id="RHEA:16237"/>
        <dbReference type="Rhea" id="RHEA-COMP:10747"/>
        <dbReference type="Rhea" id="RHEA-COMP:10748"/>
        <dbReference type="ChEBI" id="CHEBI:83833"/>
        <dbReference type="ChEBI" id="CHEBI:83834"/>
        <dbReference type="EC" id="5.2.1.8"/>
    </reaction>
</comment>
<organism evidence="15 16">
    <name type="scientific">Candidatus Falkowbacteria bacterium CG23_combo_of_CG06-09_8_20_14_all_49_15</name>
    <dbReference type="NCBI Taxonomy" id="1974572"/>
    <lineage>
        <taxon>Bacteria</taxon>
        <taxon>Candidatus Falkowiibacteriota</taxon>
    </lineage>
</organism>
<dbReference type="SUPFAM" id="SSF54534">
    <property type="entry name" value="FKBP-like"/>
    <property type="match status" value="1"/>
</dbReference>
<evidence type="ECO:0000256" key="8">
    <source>
        <dbReference type="ARBA" id="ARBA00029986"/>
    </source>
</evidence>
<dbReference type="HAMAP" id="MF_00303">
    <property type="entry name" value="Trigger_factor_Tig"/>
    <property type="match status" value="1"/>
</dbReference>
<evidence type="ECO:0000313" key="16">
    <source>
        <dbReference type="Proteomes" id="UP000230729"/>
    </source>
</evidence>
<dbReference type="Pfam" id="PF00254">
    <property type="entry name" value="FKBP_C"/>
    <property type="match status" value="1"/>
</dbReference>
<keyword evidence="9" id="KW-0963">Cytoplasm</keyword>
<evidence type="ECO:0000256" key="4">
    <source>
        <dbReference type="ARBA" id="ARBA00016902"/>
    </source>
</evidence>
<comment type="domain">
    <text evidence="9">Consists of 3 domains; the N-terminus binds the ribosome, the middle domain has PPIase activity, while the C-terminus has intrinsic chaperone activity on its own.</text>
</comment>
<feature type="region of interest" description="Disordered" evidence="11">
    <location>
        <begin position="1"/>
        <end position="37"/>
    </location>
</feature>
<keyword evidence="6 9" id="KW-0143">Chaperone</keyword>
<dbReference type="InterPro" id="IPR008881">
    <property type="entry name" value="Trigger_fac_ribosome-bd_bac"/>
</dbReference>
<evidence type="ECO:0000256" key="11">
    <source>
        <dbReference type="SAM" id="MobiDB-lite"/>
    </source>
</evidence>